<dbReference type="AlphaFoldDB" id="A0A8J2JKR2"/>
<proteinExistence type="predicted"/>
<name>A0A8J2JKR2_9HEXA</name>
<feature type="transmembrane region" description="Helical" evidence="1">
    <location>
        <begin position="243"/>
        <end position="272"/>
    </location>
</feature>
<accession>A0A8J2JKR2</accession>
<dbReference type="EMBL" id="CAJVCH010001049">
    <property type="protein sequence ID" value="CAG7635936.1"/>
    <property type="molecule type" value="Genomic_DNA"/>
</dbReference>
<feature type="transmembrane region" description="Helical" evidence="1">
    <location>
        <begin position="137"/>
        <end position="156"/>
    </location>
</feature>
<keyword evidence="1" id="KW-0812">Transmembrane</keyword>
<keyword evidence="1" id="KW-1133">Transmembrane helix</keyword>
<evidence type="ECO:0000313" key="3">
    <source>
        <dbReference type="Proteomes" id="UP000708208"/>
    </source>
</evidence>
<gene>
    <name evidence="2" type="ORF">AFUS01_LOCUS247</name>
</gene>
<feature type="transmembrane region" description="Helical" evidence="1">
    <location>
        <begin position="81"/>
        <end position="98"/>
    </location>
</feature>
<feature type="transmembrane region" description="Helical" evidence="1">
    <location>
        <begin position="177"/>
        <end position="199"/>
    </location>
</feature>
<keyword evidence="1" id="KW-0472">Membrane</keyword>
<protein>
    <submittedName>
        <fullName evidence="2">Uncharacterized protein</fullName>
    </submittedName>
</protein>
<dbReference type="Proteomes" id="UP000708208">
    <property type="component" value="Unassembled WGS sequence"/>
</dbReference>
<keyword evidence="3" id="KW-1185">Reference proteome</keyword>
<reference evidence="2" key="1">
    <citation type="submission" date="2021-06" db="EMBL/GenBank/DDBJ databases">
        <authorList>
            <person name="Hodson N. C."/>
            <person name="Mongue J. A."/>
            <person name="Jaron S. K."/>
        </authorList>
    </citation>
    <scope>NUCLEOTIDE SEQUENCE</scope>
</reference>
<comment type="caution">
    <text evidence="2">The sequence shown here is derived from an EMBL/GenBank/DDBJ whole genome shotgun (WGS) entry which is preliminary data.</text>
</comment>
<evidence type="ECO:0000313" key="2">
    <source>
        <dbReference type="EMBL" id="CAG7635936.1"/>
    </source>
</evidence>
<feature type="transmembrane region" description="Helical" evidence="1">
    <location>
        <begin position="205"/>
        <end position="223"/>
    </location>
</feature>
<organism evidence="2 3">
    <name type="scientific">Allacma fusca</name>
    <dbReference type="NCBI Taxonomy" id="39272"/>
    <lineage>
        <taxon>Eukaryota</taxon>
        <taxon>Metazoa</taxon>
        <taxon>Ecdysozoa</taxon>
        <taxon>Arthropoda</taxon>
        <taxon>Hexapoda</taxon>
        <taxon>Collembola</taxon>
        <taxon>Symphypleona</taxon>
        <taxon>Sminthuridae</taxon>
        <taxon>Allacma</taxon>
    </lineage>
</organism>
<evidence type="ECO:0000256" key="1">
    <source>
        <dbReference type="SAM" id="Phobius"/>
    </source>
</evidence>
<feature type="transmembrane region" description="Helical" evidence="1">
    <location>
        <begin position="44"/>
        <end position="61"/>
    </location>
</feature>
<feature type="transmembrane region" description="Helical" evidence="1">
    <location>
        <begin position="342"/>
        <end position="362"/>
    </location>
</feature>
<sequence length="365" mass="42004">MTSENILSTYGNIINLGFKCGFIPFFWSQKSGKVTIHESLLRRSVLKIFIGLILTYEIFLVPRCIQTLMSKEVDTRTKITVFYFGFGYLCYMVNEYIITHHFGVHESLVNNLITLLREFQQDRPDAVLSTGKFMKLLRLWFFMCAFIPVTNVRKVFRTPGLPPLLTSLFPNPANIPLGFRILIALYHFCILGMHFYLLLLNSSTVILFCFININIITNLRNNIKSSQEFFKYYRSLSILQSHFCAIFGPWTIGAVGTSTVGIIINTFLAVVYSRPREFVVGSMGSYVVLNFCKVIGQVNEQSVETLSACKHVGFRTKEFRRVHRALRPVRMTVGTFFYADKFFMLTILTTILSNSANLILTFRYE</sequence>